<evidence type="ECO:0000313" key="3">
    <source>
        <dbReference type="Proteomes" id="UP001165083"/>
    </source>
</evidence>
<proteinExistence type="predicted"/>
<keyword evidence="3" id="KW-1185">Reference proteome</keyword>
<accession>A0A9W6TV98</accession>
<reference evidence="2" key="1">
    <citation type="submission" date="2023-04" db="EMBL/GenBank/DDBJ databases">
        <title>Phytophthora lilii NBRC 32176.</title>
        <authorList>
            <person name="Ichikawa N."/>
            <person name="Sato H."/>
            <person name="Tonouchi N."/>
        </authorList>
    </citation>
    <scope>NUCLEOTIDE SEQUENCE</scope>
    <source>
        <strain evidence="2">NBRC 32176</strain>
    </source>
</reference>
<organism evidence="2 3">
    <name type="scientific">Phytophthora lilii</name>
    <dbReference type="NCBI Taxonomy" id="2077276"/>
    <lineage>
        <taxon>Eukaryota</taxon>
        <taxon>Sar</taxon>
        <taxon>Stramenopiles</taxon>
        <taxon>Oomycota</taxon>
        <taxon>Peronosporomycetes</taxon>
        <taxon>Peronosporales</taxon>
        <taxon>Peronosporaceae</taxon>
        <taxon>Phytophthora</taxon>
    </lineage>
</organism>
<sequence length="325" mass="36815">MNIPSLLWCPAKCEAPPVLDFQPPSTNTRQTAARSSTANQRTKPLMDKPKSSARAYKVIPDKERKKSYRLSATQKQSRQDTEAFKSRVLNLTLDINSLRQQVRQLTQCRDLQVTRMLLDRERMEFEMLVVAKAILFGERRKVSESNHQDGGCNFSGSLINLLHSEGVYEFAVQLDTANQYDCSSVFATVQVLSFVEDDAGADDEEAAALRQICSDPSGCVVEAVGDLSGRLTRRTIIDMFPHTTLDHTLVDYLVELRITCPARLLLFFNARRQILKQTAQIDAFVLFNTIQQGLPTRLLMTWKILLQRDEKLRASRAGKRNAKMC</sequence>
<feature type="region of interest" description="Disordered" evidence="1">
    <location>
        <begin position="19"/>
        <end position="53"/>
    </location>
</feature>
<protein>
    <submittedName>
        <fullName evidence="2">Unnamed protein product</fullName>
    </submittedName>
</protein>
<feature type="compositionally biased region" description="Polar residues" evidence="1">
    <location>
        <begin position="23"/>
        <end position="42"/>
    </location>
</feature>
<comment type="caution">
    <text evidence="2">The sequence shown here is derived from an EMBL/GenBank/DDBJ whole genome shotgun (WGS) entry which is preliminary data.</text>
</comment>
<gene>
    <name evidence="2" type="ORF">Plil01_000808400</name>
</gene>
<dbReference type="EMBL" id="BSXW01000383">
    <property type="protein sequence ID" value="GMF20707.1"/>
    <property type="molecule type" value="Genomic_DNA"/>
</dbReference>
<dbReference type="Proteomes" id="UP001165083">
    <property type="component" value="Unassembled WGS sequence"/>
</dbReference>
<evidence type="ECO:0000256" key="1">
    <source>
        <dbReference type="SAM" id="MobiDB-lite"/>
    </source>
</evidence>
<evidence type="ECO:0000313" key="2">
    <source>
        <dbReference type="EMBL" id="GMF20707.1"/>
    </source>
</evidence>
<name>A0A9W6TV98_9STRA</name>
<dbReference type="AlphaFoldDB" id="A0A9W6TV98"/>